<feature type="transmembrane region" description="Helical" evidence="5">
    <location>
        <begin position="157"/>
        <end position="174"/>
    </location>
</feature>
<name>A0ABY5HY71_9FIRM</name>
<keyword evidence="2 5" id="KW-0812">Transmembrane</keyword>
<organism evidence="7 8">
    <name type="scientific">Allocoprobacillus halotolerans</name>
    <dbReference type="NCBI Taxonomy" id="2944914"/>
    <lineage>
        <taxon>Bacteria</taxon>
        <taxon>Bacillati</taxon>
        <taxon>Bacillota</taxon>
        <taxon>Erysipelotrichia</taxon>
        <taxon>Erysipelotrichales</taxon>
        <taxon>Erysipelotrichaceae</taxon>
        <taxon>Allocoprobacillus</taxon>
    </lineage>
</organism>
<feature type="transmembrane region" description="Helical" evidence="5">
    <location>
        <begin position="21"/>
        <end position="40"/>
    </location>
</feature>
<dbReference type="RefSeq" id="WP_290138047.1">
    <property type="nucleotide sequence ID" value="NZ_CP101620.1"/>
</dbReference>
<dbReference type="InterPro" id="IPR013525">
    <property type="entry name" value="ABC2_TM"/>
</dbReference>
<feature type="domain" description="ABC-2 type transporter transmembrane" evidence="6">
    <location>
        <begin position="50"/>
        <end position="229"/>
    </location>
</feature>
<evidence type="ECO:0000313" key="8">
    <source>
        <dbReference type="Proteomes" id="UP001060112"/>
    </source>
</evidence>
<keyword evidence="8" id="KW-1185">Reference proteome</keyword>
<dbReference type="PANTHER" id="PTHR43229:SF2">
    <property type="entry name" value="NODULATION PROTEIN J"/>
    <property type="match status" value="1"/>
</dbReference>
<proteinExistence type="predicted"/>
<dbReference type="PANTHER" id="PTHR43229">
    <property type="entry name" value="NODULATION PROTEIN J"/>
    <property type="match status" value="1"/>
</dbReference>
<feature type="transmembrane region" description="Helical" evidence="5">
    <location>
        <begin position="129"/>
        <end position="150"/>
    </location>
</feature>
<feature type="transmembrane region" description="Helical" evidence="5">
    <location>
        <begin position="210"/>
        <end position="231"/>
    </location>
</feature>
<evidence type="ECO:0000259" key="6">
    <source>
        <dbReference type="Pfam" id="PF12698"/>
    </source>
</evidence>
<feature type="transmembrane region" description="Helical" evidence="5">
    <location>
        <begin position="52"/>
        <end position="75"/>
    </location>
</feature>
<sequence length="253" mass="28376">MNIRICKALFMKDLKNCFVNKNVFLMLALPVLFGAMYNFLLSDILEGATGSFVIVLCIVMTISIVPLNVLANMVAEEKEKHTLRSLMLANVSATDFLVSKAMVALGLMLIDGILIFLVCGQPLGQLGYFILFFVLSSLGVLFFGALVGLLAKDQMSAGTLSSPLMIFLMLPPMFSQFNEVIGKVALLFPTTSFQTLYLQLSQTSFWNQDVFIAMVVCLIWVIVGIIAFIYGYRKKDWMIREILRVFLFFILIR</sequence>
<feature type="transmembrane region" description="Helical" evidence="5">
    <location>
        <begin position="96"/>
        <end position="117"/>
    </location>
</feature>
<accession>A0ABY5HY71</accession>
<keyword evidence="4 5" id="KW-0472">Membrane</keyword>
<gene>
    <name evidence="7" type="ORF">NMU03_09915</name>
</gene>
<evidence type="ECO:0000256" key="3">
    <source>
        <dbReference type="ARBA" id="ARBA00022989"/>
    </source>
</evidence>
<evidence type="ECO:0000313" key="7">
    <source>
        <dbReference type="EMBL" id="UTY38014.1"/>
    </source>
</evidence>
<evidence type="ECO:0000256" key="5">
    <source>
        <dbReference type="SAM" id="Phobius"/>
    </source>
</evidence>
<comment type="subcellular location">
    <subcellularLocation>
        <location evidence="1">Membrane</location>
        <topology evidence="1">Multi-pass membrane protein</topology>
    </subcellularLocation>
</comment>
<keyword evidence="3 5" id="KW-1133">Transmembrane helix</keyword>
<evidence type="ECO:0000256" key="4">
    <source>
        <dbReference type="ARBA" id="ARBA00023136"/>
    </source>
</evidence>
<dbReference type="InterPro" id="IPR051784">
    <property type="entry name" value="Nod_factor_ABC_transporter"/>
</dbReference>
<protein>
    <submittedName>
        <fullName evidence="7">ABC transporter permease</fullName>
    </submittedName>
</protein>
<evidence type="ECO:0000256" key="1">
    <source>
        <dbReference type="ARBA" id="ARBA00004141"/>
    </source>
</evidence>
<dbReference type="EMBL" id="CP101620">
    <property type="protein sequence ID" value="UTY38014.1"/>
    <property type="molecule type" value="Genomic_DNA"/>
</dbReference>
<evidence type="ECO:0000256" key="2">
    <source>
        <dbReference type="ARBA" id="ARBA00022692"/>
    </source>
</evidence>
<dbReference type="Pfam" id="PF12698">
    <property type="entry name" value="ABC2_membrane_3"/>
    <property type="match status" value="1"/>
</dbReference>
<reference evidence="7" key="1">
    <citation type="submission" date="2022-07" db="EMBL/GenBank/DDBJ databases">
        <title>Faecal culturing of patients with breast cancer.</title>
        <authorList>
            <person name="Teng N.M.Y."/>
            <person name="Kiu R."/>
            <person name="Evans R."/>
            <person name="Baker D.J."/>
            <person name="Zenner C."/>
            <person name="Robinson S.D."/>
            <person name="Hall L.J."/>
        </authorList>
    </citation>
    <scope>NUCLEOTIDE SEQUENCE</scope>
    <source>
        <strain evidence="7">LH1062</strain>
    </source>
</reference>
<dbReference type="Proteomes" id="UP001060112">
    <property type="component" value="Chromosome"/>
</dbReference>